<dbReference type="InterPro" id="IPR036645">
    <property type="entry name" value="Elafin-like_sf"/>
</dbReference>
<dbReference type="InterPro" id="IPR008197">
    <property type="entry name" value="WAP_dom"/>
</dbReference>
<dbReference type="Proteomes" id="UP000016666">
    <property type="component" value="Unassembled WGS sequence"/>
</dbReference>
<protein>
    <recommendedName>
        <fullName evidence="2">WAP domain-containing protein</fullName>
    </recommendedName>
</protein>
<dbReference type="Pfam" id="PF00095">
    <property type="entry name" value="WAP"/>
    <property type="match status" value="1"/>
</dbReference>
<evidence type="ECO:0000256" key="1">
    <source>
        <dbReference type="SAM" id="MobiDB-lite"/>
    </source>
</evidence>
<sequence length="106" mass="10680">MAGSVPTSGTQPVAVPQHPAPSTQARCPAPQPAGGGRHHPAPPPLRLPLSPAHPGACPRFPAGPRRVPCPNACSDDRGCPPEQKCCFTGCGLGCVTPASPELGCHP</sequence>
<dbReference type="PRINTS" id="PR00003">
    <property type="entry name" value="4DISULPHCORE"/>
</dbReference>
<dbReference type="GeneTree" id="ENSGT01030000236733"/>
<dbReference type="Ensembl" id="ENSAPLT00000020724.1">
    <property type="protein sequence ID" value="ENSAPLP00000029516.1"/>
    <property type="gene ID" value="ENSAPLG00000024126.1"/>
</dbReference>
<feature type="region of interest" description="Disordered" evidence="1">
    <location>
        <begin position="1"/>
        <end position="52"/>
    </location>
</feature>
<evidence type="ECO:0000259" key="2">
    <source>
        <dbReference type="PROSITE" id="PS51390"/>
    </source>
</evidence>
<dbReference type="SMART" id="SM00217">
    <property type="entry name" value="WAP"/>
    <property type="match status" value="1"/>
</dbReference>
<dbReference type="GO" id="GO:0030414">
    <property type="term" value="F:peptidase inhibitor activity"/>
    <property type="evidence" value="ECO:0007669"/>
    <property type="project" value="InterPro"/>
</dbReference>
<evidence type="ECO:0000313" key="3">
    <source>
        <dbReference type="Ensembl" id="ENSAPLP00000029516.1"/>
    </source>
</evidence>
<dbReference type="GO" id="GO:0005576">
    <property type="term" value="C:extracellular region"/>
    <property type="evidence" value="ECO:0007669"/>
    <property type="project" value="InterPro"/>
</dbReference>
<feature type="domain" description="WAP" evidence="2">
    <location>
        <begin position="50"/>
        <end position="98"/>
    </location>
</feature>
<reference evidence="3" key="2">
    <citation type="submission" date="2025-08" db="UniProtKB">
        <authorList>
            <consortium name="Ensembl"/>
        </authorList>
    </citation>
    <scope>IDENTIFICATION</scope>
</reference>
<dbReference type="Gene3D" id="4.10.75.10">
    <property type="entry name" value="Elafin-like"/>
    <property type="match status" value="1"/>
</dbReference>
<keyword evidence="4" id="KW-1185">Reference proteome</keyword>
<accession>A0A493TUH4</accession>
<feature type="compositionally biased region" description="Polar residues" evidence="1">
    <location>
        <begin position="1"/>
        <end position="11"/>
    </location>
</feature>
<dbReference type="AlphaFoldDB" id="A0A493TUH4"/>
<dbReference type="SUPFAM" id="SSF57256">
    <property type="entry name" value="Elafin-like"/>
    <property type="match status" value="1"/>
</dbReference>
<dbReference type="PROSITE" id="PS51390">
    <property type="entry name" value="WAP"/>
    <property type="match status" value="1"/>
</dbReference>
<organism evidence="3 4">
    <name type="scientific">Anas platyrhynchos platyrhynchos</name>
    <name type="common">Northern mallard</name>
    <dbReference type="NCBI Taxonomy" id="8840"/>
    <lineage>
        <taxon>Eukaryota</taxon>
        <taxon>Metazoa</taxon>
        <taxon>Chordata</taxon>
        <taxon>Craniata</taxon>
        <taxon>Vertebrata</taxon>
        <taxon>Euteleostomi</taxon>
        <taxon>Archelosauria</taxon>
        <taxon>Archosauria</taxon>
        <taxon>Dinosauria</taxon>
        <taxon>Saurischia</taxon>
        <taxon>Theropoda</taxon>
        <taxon>Coelurosauria</taxon>
        <taxon>Aves</taxon>
        <taxon>Neognathae</taxon>
        <taxon>Galloanserae</taxon>
        <taxon>Anseriformes</taxon>
        <taxon>Anatidae</taxon>
        <taxon>Anatinae</taxon>
        <taxon>Anas</taxon>
    </lineage>
</organism>
<reference evidence="4" key="1">
    <citation type="submission" date="2017-10" db="EMBL/GenBank/DDBJ databases">
        <title>A new Pekin duck reference genome.</title>
        <authorList>
            <person name="Hou Z.-C."/>
            <person name="Zhou Z.-K."/>
            <person name="Zhu F."/>
            <person name="Hou S.-S."/>
        </authorList>
    </citation>
    <scope>NUCLEOTIDE SEQUENCE [LARGE SCALE GENOMIC DNA]</scope>
</reference>
<reference evidence="3" key="3">
    <citation type="submission" date="2025-09" db="UniProtKB">
        <authorList>
            <consortium name="Ensembl"/>
        </authorList>
    </citation>
    <scope>IDENTIFICATION</scope>
</reference>
<evidence type="ECO:0000313" key="4">
    <source>
        <dbReference type="Proteomes" id="UP000016666"/>
    </source>
</evidence>
<name>A0A493TUH4_ANAPP</name>
<proteinExistence type="predicted"/>